<evidence type="ECO:0000313" key="1">
    <source>
        <dbReference type="EMBL" id="MFC5065451.1"/>
    </source>
</evidence>
<protein>
    <submittedName>
        <fullName evidence="1">Uncharacterized protein</fullName>
    </submittedName>
</protein>
<sequence length="89" mass="8769">MTLTITITVPAPAFVARPATWRTVRPFVPVLLAGAEQVVPGLGVVVALVGLLGLGAAVEATPAAPPAETAAVPVADEEPALRGPGLVAA</sequence>
<dbReference type="EMBL" id="JBHSIV010000037">
    <property type="protein sequence ID" value="MFC5065451.1"/>
    <property type="molecule type" value="Genomic_DNA"/>
</dbReference>
<dbReference type="RefSeq" id="WP_378038782.1">
    <property type="nucleotide sequence ID" value="NZ_JBHSIV010000037.1"/>
</dbReference>
<name>A0ABV9YUC2_9PSEU</name>
<comment type="caution">
    <text evidence="1">The sequence shown here is derived from an EMBL/GenBank/DDBJ whole genome shotgun (WGS) entry which is preliminary data.</text>
</comment>
<organism evidence="1 2">
    <name type="scientific">Actinomycetospora atypica</name>
    <dbReference type="NCBI Taxonomy" id="1290095"/>
    <lineage>
        <taxon>Bacteria</taxon>
        <taxon>Bacillati</taxon>
        <taxon>Actinomycetota</taxon>
        <taxon>Actinomycetes</taxon>
        <taxon>Pseudonocardiales</taxon>
        <taxon>Pseudonocardiaceae</taxon>
        <taxon>Actinomycetospora</taxon>
    </lineage>
</organism>
<keyword evidence="2" id="KW-1185">Reference proteome</keyword>
<gene>
    <name evidence="1" type="ORF">ACFPBZ_24755</name>
</gene>
<proteinExistence type="predicted"/>
<dbReference type="Proteomes" id="UP001595947">
    <property type="component" value="Unassembled WGS sequence"/>
</dbReference>
<evidence type="ECO:0000313" key="2">
    <source>
        <dbReference type="Proteomes" id="UP001595947"/>
    </source>
</evidence>
<accession>A0ABV9YUC2</accession>
<reference evidence="2" key="1">
    <citation type="journal article" date="2019" name="Int. J. Syst. Evol. Microbiol.">
        <title>The Global Catalogue of Microorganisms (GCM) 10K type strain sequencing project: providing services to taxonomists for standard genome sequencing and annotation.</title>
        <authorList>
            <consortium name="The Broad Institute Genomics Platform"/>
            <consortium name="The Broad Institute Genome Sequencing Center for Infectious Disease"/>
            <person name="Wu L."/>
            <person name="Ma J."/>
        </authorList>
    </citation>
    <scope>NUCLEOTIDE SEQUENCE [LARGE SCALE GENOMIC DNA]</scope>
    <source>
        <strain evidence="2">CGMCC 4.7093</strain>
    </source>
</reference>